<dbReference type="GO" id="GO:0007156">
    <property type="term" value="P:homophilic cell adhesion via plasma membrane adhesion molecules"/>
    <property type="evidence" value="ECO:0007669"/>
    <property type="project" value="TreeGrafter"/>
</dbReference>
<reference evidence="4" key="1">
    <citation type="submission" date="2013-09" db="EMBL/GenBank/DDBJ databases">
        <title>The Genome Sequence of Anopheles maculatus species B.</title>
        <authorList>
            <consortium name="The Broad Institute Genomics Platform"/>
            <person name="Neafsey D.E."/>
            <person name="Besansky N."/>
            <person name="Howell P."/>
            <person name="Walton C."/>
            <person name="Young S.K."/>
            <person name="Zeng Q."/>
            <person name="Gargeya S."/>
            <person name="Fitzgerald M."/>
            <person name="Haas B."/>
            <person name="Abouelleil A."/>
            <person name="Allen A.W."/>
            <person name="Alvarado L."/>
            <person name="Arachchi H.M."/>
            <person name="Berlin A.M."/>
            <person name="Chapman S.B."/>
            <person name="Gainer-Dewar J."/>
            <person name="Goldberg J."/>
            <person name="Griggs A."/>
            <person name="Gujja S."/>
            <person name="Hansen M."/>
            <person name="Howarth C."/>
            <person name="Imamovic A."/>
            <person name="Ireland A."/>
            <person name="Larimer J."/>
            <person name="McCowan C."/>
            <person name="Murphy C."/>
            <person name="Pearson M."/>
            <person name="Poon T.W."/>
            <person name="Priest M."/>
            <person name="Roberts A."/>
            <person name="Saif S."/>
            <person name="Shea T."/>
            <person name="Sisk P."/>
            <person name="Sykes S."/>
            <person name="Wortman J."/>
            <person name="Nusbaum C."/>
            <person name="Birren B."/>
        </authorList>
    </citation>
    <scope>NUCLEOTIDE SEQUENCE [LARGE SCALE GENOMIC DNA]</scope>
    <source>
        <strain evidence="4">maculatus3</strain>
    </source>
</reference>
<dbReference type="InterPro" id="IPR036179">
    <property type="entry name" value="Ig-like_dom_sf"/>
</dbReference>
<dbReference type="Proteomes" id="UP000075901">
    <property type="component" value="Unassembled WGS sequence"/>
</dbReference>
<sequence length="133" mass="15692">MWYQDSFLLHPNDRRTMDTRGEKHYLTVRNVRASDFGNYSCVAENSLGRAKKYIEVSGRPGPAQFHSPMYSRYREMYNLTWSIESFPLIEEIRLLYRKLMVSNSHRQKPSAHSVPALSYHRCRFLWVAAFVVA</sequence>
<organism evidence="3 4">
    <name type="scientific">Anopheles maculatus</name>
    <dbReference type="NCBI Taxonomy" id="74869"/>
    <lineage>
        <taxon>Eukaryota</taxon>
        <taxon>Metazoa</taxon>
        <taxon>Ecdysozoa</taxon>
        <taxon>Arthropoda</taxon>
        <taxon>Hexapoda</taxon>
        <taxon>Insecta</taxon>
        <taxon>Pterygota</taxon>
        <taxon>Neoptera</taxon>
        <taxon>Endopterygota</taxon>
        <taxon>Diptera</taxon>
        <taxon>Nematocera</taxon>
        <taxon>Culicoidea</taxon>
        <taxon>Culicidae</taxon>
        <taxon>Anophelinae</taxon>
        <taxon>Anopheles</taxon>
        <taxon>Anopheles maculatus group</taxon>
    </lineage>
</organism>
<dbReference type="CDD" id="cd00096">
    <property type="entry name" value="Ig"/>
    <property type="match status" value="1"/>
</dbReference>
<feature type="domain" description="Ig-like" evidence="2">
    <location>
        <begin position="1"/>
        <end position="57"/>
    </location>
</feature>
<protein>
    <submittedName>
        <fullName evidence="3">Ig-like domain-containing protein</fullName>
    </submittedName>
</protein>
<accession>A0A182SYS5</accession>
<dbReference type="GO" id="GO:0043025">
    <property type="term" value="C:neuronal cell body"/>
    <property type="evidence" value="ECO:0007669"/>
    <property type="project" value="TreeGrafter"/>
</dbReference>
<reference evidence="3" key="2">
    <citation type="submission" date="2020-05" db="UniProtKB">
        <authorList>
            <consortium name="EnsemblMetazoa"/>
        </authorList>
    </citation>
    <scope>IDENTIFICATION</scope>
    <source>
        <strain evidence="3">maculatus3</strain>
    </source>
</reference>
<dbReference type="InterPro" id="IPR007110">
    <property type="entry name" value="Ig-like_dom"/>
</dbReference>
<dbReference type="InterPro" id="IPR013098">
    <property type="entry name" value="Ig_I-set"/>
</dbReference>
<dbReference type="Pfam" id="PF07679">
    <property type="entry name" value="I-set"/>
    <property type="match status" value="1"/>
</dbReference>
<evidence type="ECO:0000313" key="4">
    <source>
        <dbReference type="Proteomes" id="UP000075901"/>
    </source>
</evidence>
<dbReference type="SUPFAM" id="SSF48726">
    <property type="entry name" value="Immunoglobulin"/>
    <property type="match status" value="1"/>
</dbReference>
<proteinExistence type="predicted"/>
<dbReference type="PANTHER" id="PTHR45080">
    <property type="entry name" value="CONTACTIN 5"/>
    <property type="match status" value="1"/>
</dbReference>
<evidence type="ECO:0000259" key="2">
    <source>
        <dbReference type="PROSITE" id="PS50835"/>
    </source>
</evidence>
<evidence type="ECO:0000256" key="1">
    <source>
        <dbReference type="ARBA" id="ARBA00023319"/>
    </source>
</evidence>
<dbReference type="GO" id="GO:0008046">
    <property type="term" value="F:axon guidance receptor activity"/>
    <property type="evidence" value="ECO:0007669"/>
    <property type="project" value="TreeGrafter"/>
</dbReference>
<dbReference type="Gene3D" id="2.60.40.10">
    <property type="entry name" value="Immunoglobulins"/>
    <property type="match status" value="1"/>
</dbReference>
<keyword evidence="4" id="KW-1185">Reference proteome</keyword>
<evidence type="ECO:0000313" key="3">
    <source>
        <dbReference type="EnsemblMetazoa" id="AMAM016164-PA"/>
    </source>
</evidence>
<dbReference type="GO" id="GO:0005886">
    <property type="term" value="C:plasma membrane"/>
    <property type="evidence" value="ECO:0007669"/>
    <property type="project" value="TreeGrafter"/>
</dbReference>
<dbReference type="VEuPathDB" id="VectorBase:AMAM016164"/>
<dbReference type="PROSITE" id="PS50835">
    <property type="entry name" value="IG_LIKE"/>
    <property type="match status" value="1"/>
</dbReference>
<dbReference type="PANTHER" id="PTHR45080:SF38">
    <property type="entry name" value="FI23916P1-RELATED"/>
    <property type="match status" value="1"/>
</dbReference>
<keyword evidence="1" id="KW-0393">Immunoglobulin domain</keyword>
<dbReference type="InterPro" id="IPR050958">
    <property type="entry name" value="Cell_Adh-Cytoskel_Orgn"/>
</dbReference>
<dbReference type="GO" id="GO:0050808">
    <property type="term" value="P:synapse organization"/>
    <property type="evidence" value="ECO:0007669"/>
    <property type="project" value="TreeGrafter"/>
</dbReference>
<dbReference type="GO" id="GO:0030424">
    <property type="term" value="C:axon"/>
    <property type="evidence" value="ECO:0007669"/>
    <property type="project" value="TreeGrafter"/>
</dbReference>
<dbReference type="AlphaFoldDB" id="A0A182SYS5"/>
<dbReference type="InterPro" id="IPR013783">
    <property type="entry name" value="Ig-like_fold"/>
</dbReference>
<dbReference type="EnsemblMetazoa" id="AMAM016164-RA">
    <property type="protein sequence ID" value="AMAM016164-PA"/>
    <property type="gene ID" value="AMAM016164"/>
</dbReference>
<name>A0A182SYS5_9DIPT</name>